<name>A0A4U5LVX1_STECR</name>
<feature type="compositionally biased region" description="Polar residues" evidence="2">
    <location>
        <begin position="66"/>
        <end position="79"/>
    </location>
</feature>
<evidence type="ECO:0000313" key="4">
    <source>
        <dbReference type="Proteomes" id="UP000298663"/>
    </source>
</evidence>
<dbReference type="Proteomes" id="UP000298663">
    <property type="component" value="Unassembled WGS sequence"/>
</dbReference>
<reference evidence="3 4" key="2">
    <citation type="journal article" date="2019" name="G3 (Bethesda)">
        <title>Hybrid Assembly of the Genome of the Entomopathogenic Nematode Steinernema carpocapsae Identifies the X-Chromosome.</title>
        <authorList>
            <person name="Serra L."/>
            <person name="Macchietto M."/>
            <person name="Macias-Munoz A."/>
            <person name="McGill C.J."/>
            <person name="Rodriguez I.M."/>
            <person name="Rodriguez B."/>
            <person name="Murad R."/>
            <person name="Mortazavi A."/>
        </authorList>
    </citation>
    <scope>NUCLEOTIDE SEQUENCE [LARGE SCALE GENOMIC DNA]</scope>
    <source>
        <strain evidence="3 4">ALL</strain>
    </source>
</reference>
<evidence type="ECO:0000256" key="1">
    <source>
        <dbReference type="SAM" id="Coils"/>
    </source>
</evidence>
<reference evidence="3 4" key="1">
    <citation type="journal article" date="2015" name="Genome Biol.">
        <title>Comparative genomics of Steinernema reveals deeply conserved gene regulatory networks.</title>
        <authorList>
            <person name="Dillman A.R."/>
            <person name="Macchietto M."/>
            <person name="Porter C.F."/>
            <person name="Rogers A."/>
            <person name="Williams B."/>
            <person name="Antoshechkin I."/>
            <person name="Lee M.M."/>
            <person name="Goodwin Z."/>
            <person name="Lu X."/>
            <person name="Lewis E.E."/>
            <person name="Goodrich-Blair H."/>
            <person name="Stock S.P."/>
            <person name="Adams B.J."/>
            <person name="Sternberg P.W."/>
            <person name="Mortazavi A."/>
        </authorList>
    </citation>
    <scope>NUCLEOTIDE SEQUENCE [LARGE SCALE GENOMIC DNA]</scope>
    <source>
        <strain evidence="3 4">ALL</strain>
    </source>
</reference>
<feature type="coiled-coil region" evidence="1">
    <location>
        <begin position="20"/>
        <end position="54"/>
    </location>
</feature>
<evidence type="ECO:0000256" key="2">
    <source>
        <dbReference type="SAM" id="MobiDB-lite"/>
    </source>
</evidence>
<dbReference type="EMBL" id="AZBU02000011">
    <property type="protein sequence ID" value="TKR60324.1"/>
    <property type="molecule type" value="Genomic_DNA"/>
</dbReference>
<dbReference type="AlphaFoldDB" id="A0A4U5LVX1"/>
<sequence length="167" mass="19243">MLSKVARDDRSKAAKTDKAMVKYLLEKDFEEERKEKLKDDMRSLNLSLRKLELTTTQGKKRRRKNVSWTNNPLYKSATTSRDEETDCESKNSEFCKSMDSGYKSDTASVKVDSADQPNHLMEVDEFHDAAEELIEVLRELHPTSTDETVAKNLKNCEVELTKFSLNN</sequence>
<feature type="region of interest" description="Disordered" evidence="2">
    <location>
        <begin position="55"/>
        <end position="86"/>
    </location>
</feature>
<organism evidence="3 4">
    <name type="scientific">Steinernema carpocapsae</name>
    <name type="common">Entomopathogenic nematode</name>
    <dbReference type="NCBI Taxonomy" id="34508"/>
    <lineage>
        <taxon>Eukaryota</taxon>
        <taxon>Metazoa</taxon>
        <taxon>Ecdysozoa</taxon>
        <taxon>Nematoda</taxon>
        <taxon>Chromadorea</taxon>
        <taxon>Rhabditida</taxon>
        <taxon>Tylenchina</taxon>
        <taxon>Panagrolaimomorpha</taxon>
        <taxon>Strongyloidoidea</taxon>
        <taxon>Steinernematidae</taxon>
        <taxon>Steinernema</taxon>
    </lineage>
</organism>
<accession>A0A4U5LVX1</accession>
<comment type="caution">
    <text evidence="3">The sequence shown here is derived from an EMBL/GenBank/DDBJ whole genome shotgun (WGS) entry which is preliminary data.</text>
</comment>
<keyword evidence="1" id="KW-0175">Coiled coil</keyword>
<gene>
    <name evidence="3" type="ORF">L596_027586</name>
</gene>
<keyword evidence="4" id="KW-1185">Reference proteome</keyword>
<proteinExistence type="predicted"/>
<evidence type="ECO:0000313" key="3">
    <source>
        <dbReference type="EMBL" id="TKR60324.1"/>
    </source>
</evidence>
<protein>
    <submittedName>
        <fullName evidence="3">Uncharacterized protein</fullName>
    </submittedName>
</protein>